<dbReference type="RefSeq" id="WP_003993622.1">
    <property type="nucleotide sequence ID" value="NZ_GG657757.1"/>
</dbReference>
<dbReference type="EMBL" id="GG657757">
    <property type="protein sequence ID" value="EFL35494.1"/>
    <property type="molecule type" value="Genomic_DNA"/>
</dbReference>
<dbReference type="HOGENOM" id="CLU_2959090_0_0_11"/>
<evidence type="ECO:0000313" key="2">
    <source>
        <dbReference type="EMBL" id="EFL35494.1"/>
    </source>
</evidence>
<protein>
    <submittedName>
        <fullName evidence="2">Predicted protein</fullName>
    </submittedName>
</protein>
<dbReference type="AlphaFoldDB" id="D9X0B0"/>
<keyword evidence="1" id="KW-0812">Transmembrane</keyword>
<keyword evidence="3" id="KW-1185">Reference proteome</keyword>
<keyword evidence="1" id="KW-0472">Membrane</keyword>
<evidence type="ECO:0000313" key="3">
    <source>
        <dbReference type="Proteomes" id="UP000004184"/>
    </source>
</evidence>
<gene>
    <name evidence="2" type="ORF">SSQG_06012</name>
</gene>
<sequence length="59" mass="6202">MTGGMTAVLFILLAVLVTSMSASGEKFRAMILVCVTLLLASTPIMSGVHDALLKMIVSF</sequence>
<dbReference type="STRING" id="591159.SSQG_06012"/>
<keyword evidence="1" id="KW-1133">Transmembrane helix</keyword>
<accession>D9X0B0</accession>
<feature type="transmembrane region" description="Helical" evidence="1">
    <location>
        <begin position="31"/>
        <end position="53"/>
    </location>
</feature>
<name>D9X0B0_STRVT</name>
<dbReference type="Proteomes" id="UP000004184">
    <property type="component" value="Unassembled WGS sequence"/>
</dbReference>
<evidence type="ECO:0000256" key="1">
    <source>
        <dbReference type="SAM" id="Phobius"/>
    </source>
</evidence>
<organism evidence="2 3">
    <name type="scientific">Streptomyces viridochromogenes (strain DSM 40736 / JCM 4977 / BCRC 1201 / Tue 494)</name>
    <dbReference type="NCBI Taxonomy" id="591159"/>
    <lineage>
        <taxon>Bacteria</taxon>
        <taxon>Bacillati</taxon>
        <taxon>Actinomycetota</taxon>
        <taxon>Actinomycetes</taxon>
        <taxon>Kitasatosporales</taxon>
        <taxon>Streptomycetaceae</taxon>
        <taxon>Streptomyces</taxon>
    </lineage>
</organism>
<reference evidence="3" key="1">
    <citation type="submission" date="2009-02" db="EMBL/GenBank/DDBJ databases">
        <title>Annotation of Streptomyces viridochromogenes strain DSM 40736.</title>
        <authorList>
            <consortium name="The Broad Institute Genome Sequencing Platform"/>
            <consortium name="Broad Institute Microbial Sequencing Center"/>
            <person name="Fischbach M."/>
            <person name="Godfrey P."/>
            <person name="Ward D."/>
            <person name="Young S."/>
            <person name="Zeng Q."/>
            <person name="Koehrsen M."/>
            <person name="Alvarado L."/>
            <person name="Berlin A.M."/>
            <person name="Bochicchio J."/>
            <person name="Borenstein D."/>
            <person name="Chapman S.B."/>
            <person name="Chen Z."/>
            <person name="Engels R."/>
            <person name="Freedman E."/>
            <person name="Gellesch M."/>
            <person name="Goldberg J."/>
            <person name="Griggs A."/>
            <person name="Gujja S."/>
            <person name="Heilman E.R."/>
            <person name="Heiman D.I."/>
            <person name="Hepburn T.A."/>
            <person name="Howarth C."/>
            <person name="Jen D."/>
            <person name="Larson L."/>
            <person name="Lewis B."/>
            <person name="Mehta T."/>
            <person name="Park D."/>
            <person name="Pearson M."/>
            <person name="Richards J."/>
            <person name="Roberts A."/>
            <person name="Saif S."/>
            <person name="Shea T.D."/>
            <person name="Shenoy N."/>
            <person name="Sisk P."/>
            <person name="Stolte C."/>
            <person name="Sykes S.N."/>
            <person name="Thomson T."/>
            <person name="Walk T."/>
            <person name="White J."/>
            <person name="Yandava C."/>
            <person name="Straight P."/>
            <person name="Clardy J."/>
            <person name="Hung D."/>
            <person name="Kolter R."/>
            <person name="Mekalanos J."/>
            <person name="Walker S."/>
            <person name="Walsh C.T."/>
            <person name="Wieland-Brown L.C."/>
            <person name="Haas B."/>
            <person name="Nusbaum C."/>
            <person name="Birren B."/>
        </authorList>
    </citation>
    <scope>NUCLEOTIDE SEQUENCE [LARGE SCALE GENOMIC DNA]</scope>
    <source>
        <strain evidence="3">DSM 40736 / JCM 4977 / BCRC 1201 / Tue 494</strain>
    </source>
</reference>
<proteinExistence type="predicted"/>